<evidence type="ECO:0000256" key="4">
    <source>
        <dbReference type="ARBA" id="ARBA00022691"/>
    </source>
</evidence>
<dbReference type="Pfam" id="PF06859">
    <property type="entry name" value="Bin3"/>
    <property type="match status" value="1"/>
</dbReference>
<dbReference type="CDD" id="cd02440">
    <property type="entry name" value="AdoMet_MTases"/>
    <property type="match status" value="1"/>
</dbReference>
<keyword evidence="3 6" id="KW-0808">Transferase</keyword>
<dbReference type="InterPro" id="IPR024160">
    <property type="entry name" value="BIN3_SAM-bd_dom"/>
</dbReference>
<evidence type="ECO:0000256" key="1">
    <source>
        <dbReference type="ARBA" id="ARBA00008361"/>
    </source>
</evidence>
<evidence type="ECO:0000313" key="9">
    <source>
        <dbReference type="EMBL" id="CAL8110419.1"/>
    </source>
</evidence>
<dbReference type="EC" id="2.1.1.-" evidence="6"/>
<name>A0ABP1QXP1_9HEXA</name>
<dbReference type="Proteomes" id="UP001642540">
    <property type="component" value="Unassembled WGS sequence"/>
</dbReference>
<feature type="region of interest" description="Disordered" evidence="7">
    <location>
        <begin position="298"/>
        <end position="318"/>
    </location>
</feature>
<reference evidence="9 10" key="1">
    <citation type="submission" date="2024-08" db="EMBL/GenBank/DDBJ databases">
        <authorList>
            <person name="Cucini C."/>
            <person name="Frati F."/>
        </authorList>
    </citation>
    <scope>NUCLEOTIDE SEQUENCE [LARGE SCALE GENOMIC DNA]</scope>
</reference>
<feature type="region of interest" description="Disordered" evidence="7">
    <location>
        <begin position="230"/>
        <end position="262"/>
    </location>
</feature>
<evidence type="ECO:0000313" key="10">
    <source>
        <dbReference type="Proteomes" id="UP001642540"/>
    </source>
</evidence>
<keyword evidence="4 5" id="KW-0949">S-adenosyl-L-methionine</keyword>
<feature type="domain" description="Bin3-type SAM" evidence="8">
    <location>
        <begin position="643"/>
        <end position="873"/>
    </location>
</feature>
<feature type="compositionally biased region" description="Basic and acidic residues" evidence="7">
    <location>
        <begin position="19"/>
        <end position="51"/>
    </location>
</feature>
<dbReference type="Gene3D" id="3.40.50.150">
    <property type="entry name" value="Vaccinia Virus protein VP39"/>
    <property type="match status" value="1"/>
</dbReference>
<dbReference type="InterPro" id="IPR039772">
    <property type="entry name" value="Bin3-like"/>
</dbReference>
<evidence type="ECO:0000256" key="2">
    <source>
        <dbReference type="ARBA" id="ARBA00022603"/>
    </source>
</evidence>
<dbReference type="PROSITE" id="PS51515">
    <property type="entry name" value="BIN3_SAM"/>
    <property type="match status" value="1"/>
</dbReference>
<comment type="caution">
    <text evidence="9">The sequence shown here is derived from an EMBL/GenBank/DDBJ whole genome shotgun (WGS) entry which is preliminary data.</text>
</comment>
<feature type="region of interest" description="Disordered" evidence="7">
    <location>
        <begin position="342"/>
        <end position="363"/>
    </location>
</feature>
<feature type="region of interest" description="Disordered" evidence="7">
    <location>
        <begin position="531"/>
        <end position="616"/>
    </location>
</feature>
<feature type="compositionally biased region" description="Basic residues" evidence="7">
    <location>
        <begin position="232"/>
        <end position="245"/>
    </location>
</feature>
<dbReference type="PANTHER" id="PTHR12315:SF0">
    <property type="entry name" value="7SK SNRNA METHYLPHOSPHATE CAPPING ENZYME"/>
    <property type="match status" value="1"/>
</dbReference>
<gene>
    <name evidence="9" type="ORF">ODALV1_LOCUS14231</name>
</gene>
<evidence type="ECO:0000259" key="8">
    <source>
        <dbReference type="PROSITE" id="PS51515"/>
    </source>
</evidence>
<evidence type="ECO:0000256" key="5">
    <source>
        <dbReference type="PROSITE-ProRule" id="PRU00848"/>
    </source>
</evidence>
<sequence>MSQVREALNPGLLEGDLQSTHHHEPHVQLHETFSEDEVFAHRDRIRNRDDQNNDDGGDGHDDEEGPTGGGHDSDPPIENQNPEDGDELFEEVKHFTEEGDGPDGEDGIDGNPRNAQFHQRKRKKSIHNTTDGSYVPPYKKNRFRRQVSVLPSKFLLGGNIRDPLNLASLADAKVNAEVNKATPKSQSSSADALTAARISQVPVFIPKNPDDPLGLGVSTDDPDDIIAGVRTGKTKKHRSRRRPGRKRTESECSVNTDTLDEDNEEDSKTVLAFACRTQLVANRKRSISELGPSFGTSEDEDIEVNKDHKRTHRDCASGGLRNFEDKAVQSVKEPVVEVEEKKEVNTNNEPTEDCKASTPGDLTKPDFKEKVEISKKHTEVVNKESKVSVVVKEEDFTSTACTTEEPKDIVKKVNHKDTEEPQQVAVGVYPCKSSEYVPLSSSYAPSPYIFDTLNPEDAFEVKPFESPSLTNYCCNAMTPSHLMEPFSPPPRPEIPHFQRRMQMTGSHPHPRRHPQRPQMSLRRAVFQKPFHRRRFRHKSDPIVSPVIPQPGCGGRRNHHHHHHHHNHRHSKKSSEKQGTLNTSSSSNASNHSVPRKGNAPKGNKLNNTRGKNEIKNFRQKDEIYQFGNYKQYYGYRTTPDGEDPRLWILKKEWFREKNVLDIGCNIGHVTLSIARDFEARRVHGIDIDNNLITTARKNIKHYMIHDPSDKTVVFPHSLPMIYGAMQPPSRVGTAPQQFPFNVMFSQENYVLSNDTHLEAVKPEYDVIICLSVTKWIHLNFGDDGLKRVFRRMFKHLHEGGKLVLEPQEWSSYYKKRKLTEKINDNYKNIKFTPEQFQDFLVKEVGFTFVQKVGTPHHSKGFQRPILVFCKNSLGDSTSCERNDRDGSEIILSKEQH</sequence>
<organism evidence="9 10">
    <name type="scientific">Orchesella dallaii</name>
    <dbReference type="NCBI Taxonomy" id="48710"/>
    <lineage>
        <taxon>Eukaryota</taxon>
        <taxon>Metazoa</taxon>
        <taxon>Ecdysozoa</taxon>
        <taxon>Arthropoda</taxon>
        <taxon>Hexapoda</taxon>
        <taxon>Collembola</taxon>
        <taxon>Entomobryomorpha</taxon>
        <taxon>Entomobryoidea</taxon>
        <taxon>Orchesellidae</taxon>
        <taxon>Orchesellinae</taxon>
        <taxon>Orchesella</taxon>
    </lineage>
</organism>
<protein>
    <recommendedName>
        <fullName evidence="6">RNA methyltransferase</fullName>
        <ecNumber evidence="6">2.1.1.-</ecNumber>
    </recommendedName>
</protein>
<proteinExistence type="inferred from homology"/>
<feature type="compositionally biased region" description="Basic residues" evidence="7">
    <location>
        <begin position="555"/>
        <end position="571"/>
    </location>
</feature>
<dbReference type="InterPro" id="IPR010675">
    <property type="entry name" value="Bin3_C"/>
</dbReference>
<accession>A0ABP1QXP1</accession>
<dbReference type="EMBL" id="CAXLJM020000045">
    <property type="protein sequence ID" value="CAL8110419.1"/>
    <property type="molecule type" value="Genomic_DNA"/>
</dbReference>
<evidence type="ECO:0000256" key="6">
    <source>
        <dbReference type="RuleBase" id="RU367087"/>
    </source>
</evidence>
<keyword evidence="2 6" id="KW-0489">Methyltransferase</keyword>
<evidence type="ECO:0000256" key="3">
    <source>
        <dbReference type="ARBA" id="ARBA00022679"/>
    </source>
</evidence>
<dbReference type="InterPro" id="IPR029063">
    <property type="entry name" value="SAM-dependent_MTases_sf"/>
</dbReference>
<feature type="compositionally biased region" description="Acidic residues" evidence="7">
    <location>
        <begin position="52"/>
        <end position="65"/>
    </location>
</feature>
<dbReference type="SUPFAM" id="SSF53335">
    <property type="entry name" value="S-adenosyl-L-methionine-dependent methyltransferases"/>
    <property type="match status" value="1"/>
</dbReference>
<comment type="similarity">
    <text evidence="1 6">Belongs to the methyltransferase superfamily.</text>
</comment>
<feature type="compositionally biased region" description="Acidic residues" evidence="7">
    <location>
        <begin position="98"/>
        <end position="108"/>
    </location>
</feature>
<feature type="region of interest" description="Disordered" evidence="7">
    <location>
        <begin position="502"/>
        <end position="521"/>
    </location>
</feature>
<dbReference type="InterPro" id="IPR041698">
    <property type="entry name" value="Methyltransf_25"/>
</dbReference>
<keyword evidence="10" id="KW-1185">Reference proteome</keyword>
<feature type="region of interest" description="Disordered" evidence="7">
    <location>
        <begin position="1"/>
        <end position="138"/>
    </location>
</feature>
<dbReference type="Pfam" id="PF13649">
    <property type="entry name" value="Methyltransf_25"/>
    <property type="match status" value="1"/>
</dbReference>
<dbReference type="PANTHER" id="PTHR12315">
    <property type="entry name" value="BICOID-INTERACTING PROTEIN RELATED"/>
    <property type="match status" value="1"/>
</dbReference>
<evidence type="ECO:0000256" key="7">
    <source>
        <dbReference type="SAM" id="MobiDB-lite"/>
    </source>
</evidence>
<feature type="compositionally biased region" description="Low complexity" evidence="7">
    <location>
        <begin position="581"/>
        <end position="592"/>
    </location>
</feature>